<dbReference type="EC" id="3.1.3.71" evidence="3"/>
<dbReference type="PANTHER" id="PTHR37311:SF1">
    <property type="entry name" value="2-PHOSPHOSULFOLACTATE PHOSPHATASE-RELATED"/>
    <property type="match status" value="1"/>
</dbReference>
<comment type="similarity">
    <text evidence="2">Belongs to the ComB family.</text>
</comment>
<reference evidence="8" key="1">
    <citation type="journal article" date="2013" name="Int. J. Syst. Evol. Microbiol.">
        <title>Polycladomyces abyssicola gen. nov., sp. nov., a thermophilic filamentous bacterium isolated from hemipelagic sediment.</title>
        <authorList>
            <person name="Tsubouchi T."/>
            <person name="Shimane Y."/>
            <person name="Mori K."/>
            <person name="Usui K."/>
            <person name="Hiraki T."/>
            <person name="Tame A."/>
            <person name="Uematsu K."/>
            <person name="Maruyama T."/>
            <person name="Hatada Y."/>
        </authorList>
    </citation>
    <scope>NUCLEOTIDE SEQUENCE</scope>
    <source>
        <strain evidence="8">JIR-001</strain>
    </source>
</reference>
<evidence type="ECO:0000256" key="7">
    <source>
        <dbReference type="ARBA" id="ARBA00033711"/>
    </source>
</evidence>
<accession>A0A8D5UF27</accession>
<protein>
    <recommendedName>
        <fullName evidence="4">Probable 2-phosphosulfolactate phosphatase</fullName>
        <ecNumber evidence="3">3.1.3.71</ecNumber>
    </recommendedName>
</protein>
<dbReference type="Gene3D" id="3.90.1560.10">
    <property type="entry name" value="ComB-like"/>
    <property type="match status" value="1"/>
</dbReference>
<evidence type="ECO:0000256" key="2">
    <source>
        <dbReference type="ARBA" id="ARBA00009997"/>
    </source>
</evidence>
<evidence type="ECO:0000313" key="8">
    <source>
        <dbReference type="EMBL" id="BCU81538.1"/>
    </source>
</evidence>
<dbReference type="InterPro" id="IPR005238">
    <property type="entry name" value="ComB-like"/>
</dbReference>
<keyword evidence="9" id="KW-1185">Reference proteome</keyword>
<comment type="catalytic activity">
    <reaction evidence="7">
        <text>(2R)-O-phospho-3-sulfolactate + H2O = (2R)-3-sulfolactate + phosphate</text>
        <dbReference type="Rhea" id="RHEA:23416"/>
        <dbReference type="ChEBI" id="CHEBI:15377"/>
        <dbReference type="ChEBI" id="CHEBI:15597"/>
        <dbReference type="ChEBI" id="CHEBI:43474"/>
        <dbReference type="ChEBI" id="CHEBI:58738"/>
        <dbReference type="EC" id="3.1.3.71"/>
    </reaction>
</comment>
<dbReference type="InterPro" id="IPR036702">
    <property type="entry name" value="ComB-like_sf"/>
</dbReference>
<dbReference type="SUPFAM" id="SSF142823">
    <property type="entry name" value="ComB-like"/>
    <property type="match status" value="1"/>
</dbReference>
<sequence length="237" mass="26030">MMHISVCPHVDELQTDRLQNKTVIVIDVFRAMSCIVTAFAHGATHVVPHTTVNEAKQSAKRDGLLLGGERYGKRLEGSDLGNSPRNYASPLVNRRGIALTTTNGTRTLIKASKGAHILVGCFLNALACVERACSLQRDLVFLCSGTRGTFSLEDGTAAGLMIDLIMKKVPHAVSDDLGQSMQACYWGCRDRLEEFLSLSQSGQRLLRMGAREDLRACLEVNRYSIVPVWEQGRIISI</sequence>
<dbReference type="Pfam" id="PF04029">
    <property type="entry name" value="2-ph_phosp"/>
    <property type="match status" value="1"/>
</dbReference>
<dbReference type="EMBL" id="AP024601">
    <property type="protein sequence ID" value="BCU81538.1"/>
    <property type="molecule type" value="Genomic_DNA"/>
</dbReference>
<evidence type="ECO:0000256" key="1">
    <source>
        <dbReference type="ARBA" id="ARBA00001946"/>
    </source>
</evidence>
<evidence type="ECO:0000256" key="5">
    <source>
        <dbReference type="ARBA" id="ARBA00022801"/>
    </source>
</evidence>
<evidence type="ECO:0000256" key="3">
    <source>
        <dbReference type="ARBA" id="ARBA00012953"/>
    </source>
</evidence>
<keyword evidence="6" id="KW-0460">Magnesium</keyword>
<dbReference type="AlphaFoldDB" id="A0A8D5UF27"/>
<dbReference type="KEGG" id="pabs:JIR001_13210"/>
<organism evidence="8 9">
    <name type="scientific">Polycladomyces abyssicola</name>
    <dbReference type="NCBI Taxonomy" id="1125966"/>
    <lineage>
        <taxon>Bacteria</taxon>
        <taxon>Bacillati</taxon>
        <taxon>Bacillota</taxon>
        <taxon>Bacilli</taxon>
        <taxon>Bacillales</taxon>
        <taxon>Thermoactinomycetaceae</taxon>
        <taxon>Polycladomyces</taxon>
    </lineage>
</organism>
<evidence type="ECO:0000256" key="4">
    <source>
        <dbReference type="ARBA" id="ARBA00021948"/>
    </source>
</evidence>
<dbReference type="RefSeq" id="WP_212774752.1">
    <property type="nucleotide sequence ID" value="NZ_AP024601.1"/>
</dbReference>
<reference evidence="8" key="2">
    <citation type="journal article" date="2021" name="Microbiol. Resour. Announc.">
        <title>Complete Genome Sequence of Polycladomyces abyssicola JIR-001T, Isolated from Hemipelagic Sediment in Deep Seawater.</title>
        <authorList>
            <person name="Tsubouchi T."/>
            <person name="Kaneko Y."/>
        </authorList>
    </citation>
    <scope>NUCLEOTIDE SEQUENCE</scope>
    <source>
        <strain evidence="8">JIR-001</strain>
    </source>
</reference>
<dbReference type="Proteomes" id="UP000677436">
    <property type="component" value="Chromosome"/>
</dbReference>
<comment type="cofactor">
    <cofactor evidence="1">
        <name>Mg(2+)</name>
        <dbReference type="ChEBI" id="CHEBI:18420"/>
    </cofactor>
</comment>
<dbReference type="GO" id="GO:0050532">
    <property type="term" value="F:2-phosphosulfolactate phosphatase activity"/>
    <property type="evidence" value="ECO:0007669"/>
    <property type="project" value="UniProtKB-EC"/>
</dbReference>
<dbReference type="GO" id="GO:0000287">
    <property type="term" value="F:magnesium ion binding"/>
    <property type="evidence" value="ECO:0007669"/>
    <property type="project" value="InterPro"/>
</dbReference>
<dbReference type="PANTHER" id="PTHR37311">
    <property type="entry name" value="2-PHOSPHOSULFOLACTATE PHOSPHATASE-RELATED"/>
    <property type="match status" value="1"/>
</dbReference>
<gene>
    <name evidence="8" type="primary">comB</name>
    <name evidence="8" type="ORF">JIR001_13210</name>
</gene>
<dbReference type="GO" id="GO:0050545">
    <property type="term" value="F:sulfopyruvate decarboxylase activity"/>
    <property type="evidence" value="ECO:0007669"/>
    <property type="project" value="TreeGrafter"/>
</dbReference>
<keyword evidence="5" id="KW-0378">Hydrolase</keyword>
<evidence type="ECO:0000256" key="6">
    <source>
        <dbReference type="ARBA" id="ARBA00022842"/>
    </source>
</evidence>
<evidence type="ECO:0000313" key="9">
    <source>
        <dbReference type="Proteomes" id="UP000677436"/>
    </source>
</evidence>
<proteinExistence type="inferred from homology"/>
<name>A0A8D5UF27_9BACL</name>